<proteinExistence type="predicted"/>
<sequence>MNDVLCIFLFVGVVSVYLWLVVKLSPDTFDNIHAKIEL</sequence>
<name>A0A6C0DQ26_9ZZZZ</name>
<accession>A0A6C0DQ26</accession>
<protein>
    <submittedName>
        <fullName evidence="1">Uncharacterized protein</fullName>
    </submittedName>
</protein>
<dbReference type="EMBL" id="MN739655">
    <property type="protein sequence ID" value="QHT18422.1"/>
    <property type="molecule type" value="Genomic_DNA"/>
</dbReference>
<reference evidence="1" key="1">
    <citation type="journal article" date="2020" name="Nature">
        <title>Giant virus diversity and host interactions through global metagenomics.</title>
        <authorList>
            <person name="Schulz F."/>
            <person name="Roux S."/>
            <person name="Paez-Espino D."/>
            <person name="Jungbluth S."/>
            <person name="Walsh D.A."/>
            <person name="Denef V.J."/>
            <person name="McMahon K.D."/>
            <person name="Konstantinidis K.T."/>
            <person name="Eloe-Fadrosh E.A."/>
            <person name="Kyrpides N.C."/>
            <person name="Woyke T."/>
        </authorList>
    </citation>
    <scope>NUCLEOTIDE SEQUENCE</scope>
    <source>
        <strain evidence="1">GVMAG-M-3300023174-46</strain>
    </source>
</reference>
<organism evidence="1">
    <name type="scientific">viral metagenome</name>
    <dbReference type="NCBI Taxonomy" id="1070528"/>
    <lineage>
        <taxon>unclassified sequences</taxon>
        <taxon>metagenomes</taxon>
        <taxon>organismal metagenomes</taxon>
    </lineage>
</organism>
<evidence type="ECO:0000313" key="1">
    <source>
        <dbReference type="EMBL" id="QHT18422.1"/>
    </source>
</evidence>
<dbReference type="AlphaFoldDB" id="A0A6C0DQ26"/>